<dbReference type="Gene3D" id="3.30.530.20">
    <property type="match status" value="1"/>
</dbReference>
<dbReference type="EMBL" id="FOWC01000002">
    <property type="protein sequence ID" value="SFO54024.1"/>
    <property type="molecule type" value="Genomic_DNA"/>
</dbReference>
<dbReference type="SUPFAM" id="SSF55961">
    <property type="entry name" value="Bet v1-like"/>
    <property type="match status" value="1"/>
</dbReference>
<evidence type="ECO:0000259" key="2">
    <source>
        <dbReference type="Pfam" id="PF08327"/>
    </source>
</evidence>
<evidence type="ECO:0000256" key="1">
    <source>
        <dbReference type="ARBA" id="ARBA00006817"/>
    </source>
</evidence>
<sequence length="111" mass="12285">MIRVQMLFEEEAPWMDLRVDACEPPRRLAVSATDESGAWRMEVRLESRGAATELQLVRHLDSADTIPDAGPGWEHYLDLLTAAPAGTPRPDFADHRPAMPPACTELAGKFS</sequence>
<comment type="similarity">
    <text evidence="1">Belongs to the AHA1 family.</text>
</comment>
<dbReference type="Pfam" id="PF08327">
    <property type="entry name" value="AHSA1"/>
    <property type="match status" value="1"/>
</dbReference>
<evidence type="ECO:0000313" key="4">
    <source>
        <dbReference type="Proteomes" id="UP000199137"/>
    </source>
</evidence>
<dbReference type="RefSeq" id="WP_244287100.1">
    <property type="nucleotide sequence ID" value="NZ_FOWC01000002.1"/>
</dbReference>
<accession>A0A1I5I0D0</accession>
<dbReference type="InterPro" id="IPR013538">
    <property type="entry name" value="ASHA1/2-like_C"/>
</dbReference>
<feature type="domain" description="Activator of Hsp90 ATPase homologue 1/2-like C-terminal" evidence="2">
    <location>
        <begin position="9"/>
        <end position="82"/>
    </location>
</feature>
<proteinExistence type="inferred from homology"/>
<protein>
    <recommendedName>
        <fullName evidence="2">Activator of Hsp90 ATPase homologue 1/2-like C-terminal domain-containing protein</fullName>
    </recommendedName>
</protein>
<name>A0A1I5I0D0_9PSEU</name>
<gene>
    <name evidence="3" type="ORF">SAMN05421854_102197</name>
</gene>
<dbReference type="InterPro" id="IPR023393">
    <property type="entry name" value="START-like_dom_sf"/>
</dbReference>
<dbReference type="AlphaFoldDB" id="A0A1I5I0D0"/>
<reference evidence="3 4" key="1">
    <citation type="submission" date="2016-10" db="EMBL/GenBank/DDBJ databases">
        <authorList>
            <person name="de Groot N.N."/>
        </authorList>
    </citation>
    <scope>NUCLEOTIDE SEQUENCE [LARGE SCALE GENOMIC DNA]</scope>
    <source>
        <strain evidence="3 4">DSM 44637</strain>
    </source>
</reference>
<dbReference type="STRING" id="112413.SAMN05421854_102197"/>
<evidence type="ECO:0000313" key="3">
    <source>
        <dbReference type="EMBL" id="SFO54024.1"/>
    </source>
</evidence>
<organism evidence="3 4">
    <name type="scientific">Amycolatopsis rubida</name>
    <dbReference type="NCBI Taxonomy" id="112413"/>
    <lineage>
        <taxon>Bacteria</taxon>
        <taxon>Bacillati</taxon>
        <taxon>Actinomycetota</taxon>
        <taxon>Actinomycetes</taxon>
        <taxon>Pseudonocardiales</taxon>
        <taxon>Pseudonocardiaceae</taxon>
        <taxon>Amycolatopsis</taxon>
    </lineage>
</organism>
<dbReference type="Proteomes" id="UP000199137">
    <property type="component" value="Unassembled WGS sequence"/>
</dbReference>